<protein>
    <submittedName>
        <fullName evidence="2">Uncharacterized protein</fullName>
    </submittedName>
</protein>
<name>A0A3N4EL47_9GAMM</name>
<reference evidence="1 3" key="1">
    <citation type="submission" date="2018-11" db="EMBL/GenBank/DDBJ databases">
        <title>Shewanella sp. M2.</title>
        <authorList>
            <person name="Hwang Y.J."/>
            <person name="Hwang C.Y."/>
        </authorList>
    </citation>
    <scope>NUCLEOTIDE SEQUENCE [LARGE SCALE GENOMIC DNA]</scope>
    <source>
        <strain evidence="1 3">M2</strain>
    </source>
</reference>
<dbReference type="AlphaFoldDB" id="A0A3N4EL47"/>
<keyword evidence="3" id="KW-1185">Reference proteome</keyword>
<evidence type="ECO:0000313" key="1">
    <source>
        <dbReference type="EMBL" id="AZG36456.1"/>
    </source>
</evidence>
<proteinExistence type="predicted"/>
<dbReference type="RefSeq" id="WP_124011568.1">
    <property type="nucleotide sequence ID" value="NZ_CP034073.1"/>
</dbReference>
<accession>A0A3N4EL47</accession>
<dbReference type="KEGG" id="spsr:EGC80_17400"/>
<evidence type="ECO:0000313" key="3">
    <source>
        <dbReference type="Proteomes" id="UP000273778"/>
    </source>
</evidence>
<evidence type="ECO:0000313" key="2">
    <source>
        <dbReference type="EMBL" id="RPA34301.1"/>
    </source>
</evidence>
<evidence type="ECO:0000313" key="4">
    <source>
        <dbReference type="Proteomes" id="UP000278855"/>
    </source>
</evidence>
<reference evidence="2" key="3">
    <citation type="submission" date="2018-11" db="EMBL/GenBank/DDBJ databases">
        <authorList>
            <person name="Hwang Y.J."/>
            <person name="Hwang C.Y."/>
        </authorList>
    </citation>
    <scope>NUCLEOTIDE SEQUENCE</scope>
    <source>
        <strain evidence="2">R106</strain>
    </source>
</reference>
<gene>
    <name evidence="2" type="ORF">EGC77_01020</name>
    <name evidence="1" type="ORF">EGC80_17400</name>
</gene>
<organism evidence="2 4">
    <name type="scientific">Shewanella psychromarinicola</name>
    <dbReference type="NCBI Taxonomy" id="2487742"/>
    <lineage>
        <taxon>Bacteria</taxon>
        <taxon>Pseudomonadati</taxon>
        <taxon>Pseudomonadota</taxon>
        <taxon>Gammaproteobacteria</taxon>
        <taxon>Alteromonadales</taxon>
        <taxon>Shewanellaceae</taxon>
        <taxon>Shewanella</taxon>
    </lineage>
</organism>
<dbReference type="Proteomes" id="UP000278855">
    <property type="component" value="Unassembled WGS sequence"/>
</dbReference>
<dbReference type="Proteomes" id="UP000273778">
    <property type="component" value="Chromosome"/>
</dbReference>
<reference evidence="4" key="2">
    <citation type="submission" date="2018-11" db="EMBL/GenBank/DDBJ databases">
        <title>Shewanella sp. R106.</title>
        <authorList>
            <person name="Hwang Y.J."/>
            <person name="Hwang C.Y."/>
        </authorList>
    </citation>
    <scope>NUCLEOTIDE SEQUENCE [LARGE SCALE GENOMIC DNA]</scope>
    <source>
        <strain evidence="4">R106</strain>
    </source>
</reference>
<dbReference type="EMBL" id="RKKB01000001">
    <property type="protein sequence ID" value="RPA34301.1"/>
    <property type="molecule type" value="Genomic_DNA"/>
</dbReference>
<sequence>MASSSLCRSYGLATRIKPNGYRLELQKLLSLYYSKEEVIDLSSLLISWSGSSQEAFNWLNKPIPAFGAFGNMTAIEACEKRFISAYSDLN</sequence>
<dbReference type="EMBL" id="CP034073">
    <property type="protein sequence ID" value="AZG36456.1"/>
    <property type="molecule type" value="Genomic_DNA"/>
</dbReference>